<evidence type="ECO:0000256" key="1">
    <source>
        <dbReference type="SAM" id="MobiDB-lite"/>
    </source>
</evidence>
<feature type="compositionally biased region" description="Low complexity" evidence="1">
    <location>
        <begin position="66"/>
        <end position="79"/>
    </location>
</feature>
<dbReference type="EMBL" id="LAZR01003651">
    <property type="protein sequence ID" value="KKN16068.1"/>
    <property type="molecule type" value="Genomic_DNA"/>
</dbReference>
<accession>A0A0F9RFN9</accession>
<sequence>MPALFRWLHLHCRCQKLPPPRTVSRQAPMTYKELMNLPVKEQRRLFVEEMTGPSSPTFNPRPTPTPSSSTATVPAPASTPKRESPR</sequence>
<reference evidence="2" key="1">
    <citation type="journal article" date="2015" name="Nature">
        <title>Complex archaea that bridge the gap between prokaryotes and eukaryotes.</title>
        <authorList>
            <person name="Spang A."/>
            <person name="Saw J.H."/>
            <person name="Jorgensen S.L."/>
            <person name="Zaremba-Niedzwiedzka K."/>
            <person name="Martijn J."/>
            <person name="Lind A.E."/>
            <person name="van Eijk R."/>
            <person name="Schleper C."/>
            <person name="Guy L."/>
            <person name="Ettema T.J."/>
        </authorList>
    </citation>
    <scope>NUCLEOTIDE SEQUENCE</scope>
</reference>
<dbReference type="AlphaFoldDB" id="A0A0F9RFN9"/>
<protein>
    <submittedName>
        <fullName evidence="2">Uncharacterized protein</fullName>
    </submittedName>
</protein>
<name>A0A0F9RFN9_9ZZZZ</name>
<evidence type="ECO:0000313" key="2">
    <source>
        <dbReference type="EMBL" id="KKN16068.1"/>
    </source>
</evidence>
<organism evidence="2">
    <name type="scientific">marine sediment metagenome</name>
    <dbReference type="NCBI Taxonomy" id="412755"/>
    <lineage>
        <taxon>unclassified sequences</taxon>
        <taxon>metagenomes</taxon>
        <taxon>ecological metagenomes</taxon>
    </lineage>
</organism>
<gene>
    <name evidence="2" type="ORF">LCGC14_0979570</name>
</gene>
<proteinExistence type="predicted"/>
<comment type="caution">
    <text evidence="2">The sequence shown here is derived from an EMBL/GenBank/DDBJ whole genome shotgun (WGS) entry which is preliminary data.</text>
</comment>
<feature type="region of interest" description="Disordered" evidence="1">
    <location>
        <begin position="47"/>
        <end position="86"/>
    </location>
</feature>